<keyword evidence="1" id="KW-0472">Membrane</keyword>
<dbReference type="STRING" id="394958.BGI42_02065"/>
<keyword evidence="1" id="KW-1133">Transmembrane helix</keyword>
<evidence type="ECO:0000256" key="1">
    <source>
        <dbReference type="SAM" id="Phobius"/>
    </source>
</evidence>
<keyword evidence="1" id="KW-0812">Transmembrane</keyword>
<sequence>MKKILKYCLTFLVTIVIIISCIIYIQDDNTPKVKGDINVFVKEDSYEYLKYYSEKFMEYNNKAHIKVKIIDDYNEVVNKDKNDEYKASDILLLNRLEFDNLNKNNDIKYKDMRKILDTYSKNFSKSRLNQVKLEDKSIGVPLTSKPIALYIRNDMLSQYGYSSDDINTWSDFVKLGIDIYNKSNGTVHILNATGSDYEDLVSLLIMQYLDEDRTEEQIQKQVKEKIDMFKSNNILNLDEGEKFIARISSIDAMRELKALDVKCEWTVINPPSIGLGSNRFYCEEGDNLIVLGEGQENDELTERFVTYLIANTKNSIDFIQKGKFFSSFLYTYKNVKIEEQIKNFNGKSPLVVMSNIEEKAPIIKEYSKYINIKNKFFN</sequence>
<dbReference type="RefSeq" id="WP_069678729.1">
    <property type="nucleotide sequence ID" value="NZ_CP017253.2"/>
</dbReference>
<dbReference type="Gene3D" id="3.40.190.10">
    <property type="entry name" value="Periplasmic binding protein-like II"/>
    <property type="match status" value="1"/>
</dbReference>
<accession>A0A1D7XGT7</accession>
<proteinExistence type="predicted"/>
<dbReference type="EMBL" id="CP017253">
    <property type="protein sequence ID" value="AOR22568.1"/>
    <property type="molecule type" value="Genomic_DNA"/>
</dbReference>
<dbReference type="Proteomes" id="UP000094652">
    <property type="component" value="Chromosome"/>
</dbReference>
<name>A0A1D7XGT7_9CLOT</name>
<dbReference type="OrthoDB" id="9768630at2"/>
<evidence type="ECO:0000313" key="3">
    <source>
        <dbReference type="Proteomes" id="UP000094652"/>
    </source>
</evidence>
<gene>
    <name evidence="2" type="ORF">BGI42_02065</name>
</gene>
<organism evidence="2 3">
    <name type="scientific">Clostridium taeniosporum</name>
    <dbReference type="NCBI Taxonomy" id="394958"/>
    <lineage>
        <taxon>Bacteria</taxon>
        <taxon>Bacillati</taxon>
        <taxon>Bacillota</taxon>
        <taxon>Clostridia</taxon>
        <taxon>Eubacteriales</taxon>
        <taxon>Clostridiaceae</taxon>
        <taxon>Clostridium</taxon>
    </lineage>
</organism>
<dbReference type="AlphaFoldDB" id="A0A1D7XGT7"/>
<dbReference type="SUPFAM" id="SSF53850">
    <property type="entry name" value="Periplasmic binding protein-like II"/>
    <property type="match status" value="1"/>
</dbReference>
<evidence type="ECO:0000313" key="2">
    <source>
        <dbReference type="EMBL" id="AOR22568.1"/>
    </source>
</evidence>
<dbReference type="KEGG" id="ctae:BGI42_02065"/>
<dbReference type="PROSITE" id="PS51257">
    <property type="entry name" value="PROKAR_LIPOPROTEIN"/>
    <property type="match status" value="1"/>
</dbReference>
<reference evidence="3" key="1">
    <citation type="submission" date="2016-09" db="EMBL/GenBank/DDBJ databases">
        <title>Genomics of Clostridium taeniosporum, an organism which forms endospores with ribbon-like appendages.</title>
        <authorList>
            <person name="Walker J.R."/>
        </authorList>
    </citation>
    <scope>NUCLEOTIDE SEQUENCE [LARGE SCALE GENOMIC DNA]</scope>
    <source>
        <strain evidence="3">1/k</strain>
    </source>
</reference>
<feature type="transmembrane region" description="Helical" evidence="1">
    <location>
        <begin position="7"/>
        <end position="25"/>
    </location>
</feature>
<keyword evidence="3" id="KW-1185">Reference proteome</keyword>
<protein>
    <submittedName>
        <fullName evidence="2">Sugar ABC transporter substrate-binding protein</fullName>
    </submittedName>
</protein>